<reference evidence="2" key="1">
    <citation type="submission" date="2020-10" db="EMBL/GenBank/DDBJ databases">
        <authorList>
            <person name="Gilroy R."/>
        </authorList>
    </citation>
    <scope>NUCLEOTIDE SEQUENCE</scope>
    <source>
        <strain evidence="2">ChiSjej4B22-8148</strain>
    </source>
</reference>
<protein>
    <submittedName>
        <fullName evidence="2">Uncharacterized protein</fullName>
    </submittedName>
</protein>
<feature type="region of interest" description="Disordered" evidence="1">
    <location>
        <begin position="1"/>
        <end position="63"/>
    </location>
</feature>
<gene>
    <name evidence="2" type="ORF">IAB31_01320</name>
</gene>
<evidence type="ECO:0000256" key="1">
    <source>
        <dbReference type="SAM" id="MobiDB-lite"/>
    </source>
</evidence>
<accession>A0A9D1A9I7</accession>
<organism evidence="2 3">
    <name type="scientific">Candidatus Choladousia intestinavium</name>
    <dbReference type="NCBI Taxonomy" id="2840727"/>
    <lineage>
        <taxon>Bacteria</taxon>
        <taxon>Bacillati</taxon>
        <taxon>Bacillota</taxon>
        <taxon>Clostridia</taxon>
        <taxon>Lachnospirales</taxon>
        <taxon>Lachnospiraceae</taxon>
        <taxon>Lachnospiraceae incertae sedis</taxon>
        <taxon>Candidatus Choladousia</taxon>
    </lineage>
</organism>
<dbReference type="EMBL" id="DVGK01000022">
    <property type="protein sequence ID" value="HIR12545.1"/>
    <property type="molecule type" value="Genomic_DNA"/>
</dbReference>
<evidence type="ECO:0000313" key="3">
    <source>
        <dbReference type="Proteomes" id="UP000886757"/>
    </source>
</evidence>
<dbReference type="AlphaFoldDB" id="A0A9D1A9I7"/>
<sequence>MAKNVNSKNQTQTNSGTNCHDSVQNVSTKSKNKNSSKASNSSKNSGMENTHTSNAYSVYNEEE</sequence>
<evidence type="ECO:0000313" key="2">
    <source>
        <dbReference type="EMBL" id="HIR12545.1"/>
    </source>
</evidence>
<dbReference type="Proteomes" id="UP000886757">
    <property type="component" value="Unassembled WGS sequence"/>
</dbReference>
<feature type="compositionally biased region" description="Polar residues" evidence="1">
    <location>
        <begin position="1"/>
        <end position="24"/>
    </location>
</feature>
<name>A0A9D1A9I7_9FIRM</name>
<feature type="compositionally biased region" description="Polar residues" evidence="1">
    <location>
        <begin position="46"/>
        <end position="57"/>
    </location>
</feature>
<proteinExistence type="predicted"/>
<reference evidence="2" key="2">
    <citation type="journal article" date="2021" name="PeerJ">
        <title>Extensive microbial diversity within the chicken gut microbiome revealed by metagenomics and culture.</title>
        <authorList>
            <person name="Gilroy R."/>
            <person name="Ravi A."/>
            <person name="Getino M."/>
            <person name="Pursley I."/>
            <person name="Horton D.L."/>
            <person name="Alikhan N.F."/>
            <person name="Baker D."/>
            <person name="Gharbi K."/>
            <person name="Hall N."/>
            <person name="Watson M."/>
            <person name="Adriaenssens E.M."/>
            <person name="Foster-Nyarko E."/>
            <person name="Jarju S."/>
            <person name="Secka A."/>
            <person name="Antonio M."/>
            <person name="Oren A."/>
            <person name="Chaudhuri R.R."/>
            <person name="La Ragione R."/>
            <person name="Hildebrand F."/>
            <person name="Pallen M.J."/>
        </authorList>
    </citation>
    <scope>NUCLEOTIDE SEQUENCE</scope>
    <source>
        <strain evidence="2">ChiSjej4B22-8148</strain>
    </source>
</reference>
<comment type="caution">
    <text evidence="2">The sequence shown here is derived from an EMBL/GenBank/DDBJ whole genome shotgun (WGS) entry which is preliminary data.</text>
</comment>
<feature type="compositionally biased region" description="Low complexity" evidence="1">
    <location>
        <begin position="25"/>
        <end position="45"/>
    </location>
</feature>